<evidence type="ECO:0000256" key="7">
    <source>
        <dbReference type="ARBA" id="ARBA00025769"/>
    </source>
</evidence>
<proteinExistence type="inferred from homology"/>
<dbReference type="PANTHER" id="PTHR13058">
    <property type="entry name" value="THREE PRIME REPAIR EXONUCLEASE 1, 2"/>
    <property type="match status" value="1"/>
</dbReference>
<sequence length="241" mass="26488">MTTVGNLFTDEHLISETLISSTDPKSDFANNQCLSPSVNQTVIDSLSTSLTSASVTSIPITTSSSAATEQSAIHENNKSDLKEIATLVFFDLETTGLGNYVGKSNVQITEISMIAVDKKEFQISNYPDLRDVRIIHKLSLCVRPRSPISPMAAKITGLNDSNLECQQPFDQNAAQTIICFLSHLQKPVCILAHNGNTFDYPLLKAEFKRLTLELPLDLRIADSLYGMRTVGIPELPFNQKP</sequence>
<evidence type="ECO:0000256" key="1">
    <source>
        <dbReference type="ARBA" id="ARBA00001946"/>
    </source>
</evidence>
<dbReference type="Gene3D" id="3.30.420.10">
    <property type="entry name" value="Ribonuclease H-like superfamily/Ribonuclease H"/>
    <property type="match status" value="1"/>
</dbReference>
<dbReference type="InterPro" id="IPR012337">
    <property type="entry name" value="RNaseH-like_sf"/>
</dbReference>
<reference evidence="9 10" key="1">
    <citation type="submission" date="2013-11" db="EMBL/GenBank/DDBJ databases">
        <title>Genome sequencing of Stegodyphus mimosarum.</title>
        <authorList>
            <person name="Bechsgaard J."/>
        </authorList>
    </citation>
    <scope>NUCLEOTIDE SEQUENCE [LARGE SCALE GENOMIC DNA]</scope>
</reference>
<dbReference type="SUPFAM" id="SSF53098">
    <property type="entry name" value="Ribonuclease H-like"/>
    <property type="match status" value="1"/>
</dbReference>
<dbReference type="GO" id="GO:0006308">
    <property type="term" value="P:DNA catabolic process"/>
    <property type="evidence" value="ECO:0007669"/>
    <property type="project" value="TreeGrafter"/>
</dbReference>
<dbReference type="Proteomes" id="UP000054359">
    <property type="component" value="Unassembled WGS sequence"/>
</dbReference>
<dbReference type="InterPro" id="IPR040393">
    <property type="entry name" value="TREX1/2"/>
</dbReference>
<keyword evidence="6" id="KW-0460">Magnesium</keyword>
<dbReference type="OrthoDB" id="10250935at2759"/>
<evidence type="ECO:0000256" key="2">
    <source>
        <dbReference type="ARBA" id="ARBA00022722"/>
    </source>
</evidence>
<accession>A0A087TCP1</accession>
<keyword evidence="2" id="KW-0540">Nuclease</keyword>
<evidence type="ECO:0000313" key="10">
    <source>
        <dbReference type="Proteomes" id="UP000054359"/>
    </source>
</evidence>
<name>A0A087TCP1_STEMI</name>
<keyword evidence="10" id="KW-1185">Reference proteome</keyword>
<dbReference type="EMBL" id="KK114616">
    <property type="protein sequence ID" value="KFM62880.1"/>
    <property type="molecule type" value="Genomic_DNA"/>
</dbReference>
<comment type="similarity">
    <text evidence="7">Belongs to the exonuclease superfamily. TREX family.</text>
</comment>
<dbReference type="Pfam" id="PF00929">
    <property type="entry name" value="RNase_T"/>
    <property type="match status" value="1"/>
</dbReference>
<dbReference type="GO" id="GO:0005737">
    <property type="term" value="C:cytoplasm"/>
    <property type="evidence" value="ECO:0007669"/>
    <property type="project" value="TreeGrafter"/>
</dbReference>
<dbReference type="GO" id="GO:0003676">
    <property type="term" value="F:nucleic acid binding"/>
    <property type="evidence" value="ECO:0007669"/>
    <property type="project" value="InterPro"/>
</dbReference>
<dbReference type="InterPro" id="IPR036397">
    <property type="entry name" value="RNaseH_sf"/>
</dbReference>
<dbReference type="PANTHER" id="PTHR13058:SF19">
    <property type="entry name" value="LD40940P"/>
    <property type="match status" value="1"/>
</dbReference>
<dbReference type="STRING" id="407821.A0A087TCP1"/>
<feature type="non-terminal residue" evidence="9">
    <location>
        <position position="241"/>
    </location>
</feature>
<evidence type="ECO:0000313" key="9">
    <source>
        <dbReference type="EMBL" id="KFM62880.1"/>
    </source>
</evidence>
<keyword evidence="3" id="KW-0479">Metal-binding</keyword>
<evidence type="ECO:0000256" key="5">
    <source>
        <dbReference type="ARBA" id="ARBA00022839"/>
    </source>
</evidence>
<dbReference type="AlphaFoldDB" id="A0A087TCP1"/>
<feature type="domain" description="Exonuclease" evidence="8">
    <location>
        <begin position="86"/>
        <end position="237"/>
    </location>
</feature>
<keyword evidence="5 9" id="KW-0269">Exonuclease</keyword>
<dbReference type="InterPro" id="IPR013520">
    <property type="entry name" value="Ribonucl_H"/>
</dbReference>
<dbReference type="OMA" id="STEDPIC"/>
<evidence type="ECO:0000259" key="8">
    <source>
        <dbReference type="SMART" id="SM00479"/>
    </source>
</evidence>
<dbReference type="SMART" id="SM00479">
    <property type="entry name" value="EXOIII"/>
    <property type="match status" value="1"/>
</dbReference>
<comment type="cofactor">
    <cofactor evidence="1">
        <name>Mg(2+)</name>
        <dbReference type="ChEBI" id="CHEBI:18420"/>
    </cofactor>
</comment>
<dbReference type="GO" id="GO:0008296">
    <property type="term" value="F:3'-5'-DNA exonuclease activity"/>
    <property type="evidence" value="ECO:0007669"/>
    <property type="project" value="TreeGrafter"/>
</dbReference>
<organism evidence="9 10">
    <name type="scientific">Stegodyphus mimosarum</name>
    <name type="common">African social velvet spider</name>
    <dbReference type="NCBI Taxonomy" id="407821"/>
    <lineage>
        <taxon>Eukaryota</taxon>
        <taxon>Metazoa</taxon>
        <taxon>Ecdysozoa</taxon>
        <taxon>Arthropoda</taxon>
        <taxon>Chelicerata</taxon>
        <taxon>Arachnida</taxon>
        <taxon>Araneae</taxon>
        <taxon>Araneomorphae</taxon>
        <taxon>Entelegynae</taxon>
        <taxon>Eresoidea</taxon>
        <taxon>Eresidae</taxon>
        <taxon>Stegodyphus</taxon>
    </lineage>
</organism>
<dbReference type="GO" id="GO:0046872">
    <property type="term" value="F:metal ion binding"/>
    <property type="evidence" value="ECO:0007669"/>
    <property type="project" value="UniProtKB-KW"/>
</dbReference>
<evidence type="ECO:0000256" key="6">
    <source>
        <dbReference type="ARBA" id="ARBA00022842"/>
    </source>
</evidence>
<gene>
    <name evidence="9" type="ORF">X975_25860</name>
</gene>
<protein>
    <submittedName>
        <fullName evidence="9">Three prime repair exonuclease 2</fullName>
    </submittedName>
</protein>
<evidence type="ECO:0000256" key="4">
    <source>
        <dbReference type="ARBA" id="ARBA00022801"/>
    </source>
</evidence>
<evidence type="ECO:0000256" key="3">
    <source>
        <dbReference type="ARBA" id="ARBA00022723"/>
    </source>
</evidence>
<keyword evidence="4" id="KW-0378">Hydrolase</keyword>